<organism evidence="2 3">
    <name type="scientific">Streptomyces spiralis</name>
    <dbReference type="NCBI Taxonomy" id="66376"/>
    <lineage>
        <taxon>Bacteria</taxon>
        <taxon>Bacillati</taxon>
        <taxon>Actinomycetota</taxon>
        <taxon>Actinomycetes</taxon>
        <taxon>Kitasatosporales</taxon>
        <taxon>Streptomycetaceae</taxon>
        <taxon>Streptomyces</taxon>
    </lineage>
</organism>
<gene>
    <name evidence="2" type="ORF">GCM10014715_13000</name>
</gene>
<evidence type="ECO:0000256" key="1">
    <source>
        <dbReference type="SAM" id="MobiDB-lite"/>
    </source>
</evidence>
<proteinExistence type="predicted"/>
<dbReference type="EMBL" id="BNBC01000004">
    <property type="protein sequence ID" value="GHE61053.1"/>
    <property type="molecule type" value="Genomic_DNA"/>
</dbReference>
<sequence>MTALSPVERSVTGRAAGIPRWAEPISTPGSTLGWAPRFRCKGHPPSRDSHRPGAAPCGDRRFGAQAGAGGARRSGHRAGAAPEEPVSRSCEQQFAQWPEGDASVTGRQAVPSEQYELGRTGPVSGIITLR</sequence>
<protein>
    <submittedName>
        <fullName evidence="2">Uncharacterized protein</fullName>
    </submittedName>
</protein>
<reference evidence="2" key="2">
    <citation type="submission" date="2020-09" db="EMBL/GenBank/DDBJ databases">
        <authorList>
            <person name="Sun Q."/>
            <person name="Ohkuma M."/>
        </authorList>
    </citation>
    <scope>NUCLEOTIDE SEQUENCE</scope>
    <source>
        <strain evidence="2">JCM 3302</strain>
    </source>
</reference>
<name>A0A919DNQ7_9ACTN</name>
<evidence type="ECO:0000313" key="3">
    <source>
        <dbReference type="Proteomes" id="UP000641386"/>
    </source>
</evidence>
<reference evidence="2" key="1">
    <citation type="journal article" date="2014" name="Int. J. Syst. Evol. Microbiol.">
        <title>Complete genome sequence of Corynebacterium casei LMG S-19264T (=DSM 44701T), isolated from a smear-ripened cheese.</title>
        <authorList>
            <consortium name="US DOE Joint Genome Institute (JGI-PGF)"/>
            <person name="Walter F."/>
            <person name="Albersmeier A."/>
            <person name="Kalinowski J."/>
            <person name="Ruckert C."/>
        </authorList>
    </citation>
    <scope>NUCLEOTIDE SEQUENCE</scope>
    <source>
        <strain evidence="2">JCM 3302</strain>
    </source>
</reference>
<dbReference type="Proteomes" id="UP000641386">
    <property type="component" value="Unassembled WGS sequence"/>
</dbReference>
<keyword evidence="3" id="KW-1185">Reference proteome</keyword>
<feature type="region of interest" description="Disordered" evidence="1">
    <location>
        <begin position="1"/>
        <end position="130"/>
    </location>
</feature>
<evidence type="ECO:0000313" key="2">
    <source>
        <dbReference type="EMBL" id="GHE61053.1"/>
    </source>
</evidence>
<dbReference type="AlphaFoldDB" id="A0A919DNQ7"/>
<accession>A0A919DNQ7</accession>
<comment type="caution">
    <text evidence="2">The sequence shown here is derived from an EMBL/GenBank/DDBJ whole genome shotgun (WGS) entry which is preliminary data.</text>
</comment>